<comment type="pathway">
    <text evidence="13">Lipid metabolism; malonyl-CoA biosynthesis; malonyl-CoA from acetyl-CoA: step 1/1.</text>
</comment>
<keyword evidence="6 13" id="KW-0863">Zinc-finger</keyword>
<dbReference type="GO" id="GO:0006633">
    <property type="term" value="P:fatty acid biosynthetic process"/>
    <property type="evidence" value="ECO:0007669"/>
    <property type="project" value="UniProtKB-KW"/>
</dbReference>
<keyword evidence="7 13" id="KW-0276">Fatty acid metabolism</keyword>
<evidence type="ECO:0000256" key="9">
    <source>
        <dbReference type="ARBA" id="ARBA00022840"/>
    </source>
</evidence>
<dbReference type="GO" id="GO:2001295">
    <property type="term" value="P:malonyl-CoA biosynthetic process"/>
    <property type="evidence" value="ECO:0007669"/>
    <property type="project" value="UniProtKB-UniRule"/>
</dbReference>
<feature type="binding site" evidence="13">
    <location>
        <position position="88"/>
    </location>
    <ligand>
        <name>Zn(2+)</name>
        <dbReference type="ChEBI" id="CHEBI:29105"/>
    </ligand>
</feature>
<evidence type="ECO:0000313" key="17">
    <source>
        <dbReference type="Proteomes" id="UP000027590"/>
    </source>
</evidence>
<comment type="subunit">
    <text evidence="13">Acetyl-CoA carboxylase is a heterohexamer composed of biotin carboxyl carrier protein (AccB), biotin carboxylase (AccC) and two subunits each of ACCase subunit alpha (AccA) and ACCase subunit beta (AccD).</text>
</comment>
<comment type="caution">
    <text evidence="16">The sequence shown here is derived from an EMBL/GenBank/DDBJ whole genome shotgun (WGS) entry which is preliminary data.</text>
</comment>
<feature type="compositionally biased region" description="Pro residues" evidence="14">
    <location>
        <begin position="1"/>
        <end position="10"/>
    </location>
</feature>
<comment type="catalytic activity">
    <reaction evidence="13">
        <text>N(6)-carboxybiotinyl-L-lysyl-[protein] + acetyl-CoA = N(6)-biotinyl-L-lysyl-[protein] + malonyl-CoA</text>
        <dbReference type="Rhea" id="RHEA:54728"/>
        <dbReference type="Rhea" id="RHEA-COMP:10505"/>
        <dbReference type="Rhea" id="RHEA-COMP:10506"/>
        <dbReference type="ChEBI" id="CHEBI:57288"/>
        <dbReference type="ChEBI" id="CHEBI:57384"/>
        <dbReference type="ChEBI" id="CHEBI:83144"/>
        <dbReference type="ChEBI" id="CHEBI:83145"/>
        <dbReference type="EC" id="2.1.3.15"/>
    </reaction>
</comment>
<dbReference type="NCBIfam" id="TIGR00515">
    <property type="entry name" value="accD"/>
    <property type="match status" value="1"/>
</dbReference>
<dbReference type="InterPro" id="IPR011762">
    <property type="entry name" value="COA_CT_N"/>
</dbReference>
<evidence type="ECO:0000256" key="2">
    <source>
        <dbReference type="ARBA" id="ARBA00022516"/>
    </source>
</evidence>
<dbReference type="GO" id="GO:0008270">
    <property type="term" value="F:zinc ion binding"/>
    <property type="evidence" value="ECO:0007669"/>
    <property type="project" value="UniProtKB-UniRule"/>
</dbReference>
<dbReference type="Pfam" id="PF01039">
    <property type="entry name" value="Carboxyl_trans"/>
    <property type="match status" value="1"/>
</dbReference>
<evidence type="ECO:0000256" key="13">
    <source>
        <dbReference type="HAMAP-Rule" id="MF_01395"/>
    </source>
</evidence>
<evidence type="ECO:0000256" key="10">
    <source>
        <dbReference type="ARBA" id="ARBA00023098"/>
    </source>
</evidence>
<keyword evidence="5 13" id="KW-0547">Nucleotide-binding</keyword>
<dbReference type="GO" id="GO:0003989">
    <property type="term" value="F:acetyl-CoA carboxylase activity"/>
    <property type="evidence" value="ECO:0007669"/>
    <property type="project" value="InterPro"/>
</dbReference>
<feature type="binding site" evidence="13">
    <location>
        <position position="72"/>
    </location>
    <ligand>
        <name>Zn(2+)</name>
        <dbReference type="ChEBI" id="CHEBI:29105"/>
    </ligand>
</feature>
<dbReference type="AlphaFoldDB" id="A0A7U7G4X3"/>
<evidence type="ECO:0000313" key="16">
    <source>
        <dbReference type="EMBL" id="CDG33205.1"/>
    </source>
</evidence>
<keyword evidence="16" id="KW-0436">Ligase</keyword>
<proteinExistence type="inferred from homology"/>
<feature type="binding site" evidence="13">
    <location>
        <position position="91"/>
    </location>
    <ligand>
        <name>Zn(2+)</name>
        <dbReference type="ChEBI" id="CHEBI:29105"/>
    </ligand>
</feature>
<evidence type="ECO:0000256" key="7">
    <source>
        <dbReference type="ARBA" id="ARBA00022832"/>
    </source>
</evidence>
<dbReference type="InterPro" id="IPR034733">
    <property type="entry name" value="AcCoA_carboxyl_beta"/>
</dbReference>
<dbReference type="InterPro" id="IPR041010">
    <property type="entry name" value="Znf-ACC"/>
</dbReference>
<dbReference type="UniPathway" id="UPA00655">
    <property type="reaction ID" value="UER00711"/>
</dbReference>
<comment type="similarity">
    <text evidence="13">Belongs to the AccD/PCCB family.</text>
</comment>
<dbReference type="InterPro" id="IPR029045">
    <property type="entry name" value="ClpP/crotonase-like_dom_sf"/>
</dbReference>
<dbReference type="PANTHER" id="PTHR42995:SF5">
    <property type="entry name" value="ACETYL-COENZYME A CARBOXYLASE CARBOXYL TRANSFERASE SUBUNIT BETA, CHLOROPLASTIC"/>
    <property type="match status" value="1"/>
</dbReference>
<evidence type="ECO:0000256" key="6">
    <source>
        <dbReference type="ARBA" id="ARBA00022771"/>
    </source>
</evidence>
<feature type="domain" description="CoA carboxyltransferase N-terminal" evidence="15">
    <location>
        <begin position="65"/>
        <end position="333"/>
    </location>
</feature>
<evidence type="ECO:0000256" key="3">
    <source>
        <dbReference type="ARBA" id="ARBA00022679"/>
    </source>
</evidence>
<keyword evidence="9 13" id="KW-0067">ATP-binding</keyword>
<feature type="binding site" evidence="13">
    <location>
        <position position="69"/>
    </location>
    <ligand>
        <name>Zn(2+)</name>
        <dbReference type="ChEBI" id="CHEBI:29105"/>
    </ligand>
</feature>
<keyword evidence="10 13" id="KW-0443">Lipid metabolism</keyword>
<dbReference type="HAMAP" id="MF_01395">
    <property type="entry name" value="AcetylCoA_CT_beta"/>
    <property type="match status" value="1"/>
</dbReference>
<keyword evidence="13" id="KW-0963">Cytoplasm</keyword>
<dbReference type="GO" id="GO:0005524">
    <property type="term" value="F:ATP binding"/>
    <property type="evidence" value="ECO:0007669"/>
    <property type="project" value="UniProtKB-KW"/>
</dbReference>
<keyword evidence="3 13" id="KW-0808">Transferase</keyword>
<feature type="region of interest" description="Disordered" evidence="14">
    <location>
        <begin position="1"/>
        <end position="35"/>
    </location>
</feature>
<dbReference type="GO" id="GO:0009329">
    <property type="term" value="C:acetate CoA-transferase complex"/>
    <property type="evidence" value="ECO:0007669"/>
    <property type="project" value="TreeGrafter"/>
</dbReference>
<dbReference type="GO" id="GO:0016743">
    <property type="term" value="F:carboxyl- or carbamoyltransferase activity"/>
    <property type="evidence" value="ECO:0007669"/>
    <property type="project" value="UniProtKB-UniRule"/>
</dbReference>
<protein>
    <recommendedName>
        <fullName evidence="13">Acetyl-coenzyme A carboxylase carboxyl transferase subunit beta</fullName>
        <shortName evidence="13">ACCase subunit beta</shortName>
        <shortName evidence="13">Acetyl-CoA carboxylase carboxyltransferase subunit beta</shortName>
        <ecNumber evidence="13">2.1.3.15</ecNumber>
    </recommendedName>
</protein>
<evidence type="ECO:0000256" key="4">
    <source>
        <dbReference type="ARBA" id="ARBA00022723"/>
    </source>
</evidence>
<dbReference type="PRINTS" id="PR01070">
    <property type="entry name" value="ACCCTRFRASEB"/>
</dbReference>
<dbReference type="Gene3D" id="3.90.226.10">
    <property type="entry name" value="2-enoyl-CoA Hydratase, Chain A, domain 1"/>
    <property type="match status" value="1"/>
</dbReference>
<keyword evidence="4 13" id="KW-0479">Metal-binding</keyword>
<comment type="cofactor">
    <cofactor evidence="13">
        <name>Zn(2+)</name>
        <dbReference type="ChEBI" id="CHEBI:29105"/>
    </cofactor>
    <text evidence="13">Binds 1 zinc ion per subunit.</text>
</comment>
<dbReference type="EMBL" id="CBLY010000003">
    <property type="protein sequence ID" value="CDG33205.1"/>
    <property type="molecule type" value="Genomic_DNA"/>
</dbReference>
<comment type="subcellular location">
    <subcellularLocation>
        <location evidence="1 13">Cytoplasm</location>
    </subcellularLocation>
</comment>
<dbReference type="InterPro" id="IPR000438">
    <property type="entry name" value="Acetyl_CoA_COase_Trfase_b_su"/>
</dbReference>
<dbReference type="SUPFAM" id="SSF52096">
    <property type="entry name" value="ClpP/crotonase"/>
    <property type="match status" value="1"/>
</dbReference>
<dbReference type="EC" id="2.1.3.15" evidence="13"/>
<organism evidence="16 17">
    <name type="scientific">Parasaccharibacter apium</name>
    <dbReference type="NCBI Taxonomy" id="1510841"/>
    <lineage>
        <taxon>Bacteria</taxon>
        <taxon>Pseudomonadati</taxon>
        <taxon>Pseudomonadota</taxon>
        <taxon>Alphaproteobacteria</taxon>
        <taxon>Acetobacterales</taxon>
        <taxon>Acetobacteraceae</taxon>
        <taxon>Parasaccharibacter</taxon>
    </lineage>
</organism>
<gene>
    <name evidence="13" type="primary">accD</name>
    <name evidence="16" type="ORF">SACS_0467</name>
</gene>
<evidence type="ECO:0000256" key="5">
    <source>
        <dbReference type="ARBA" id="ARBA00022741"/>
    </source>
</evidence>
<evidence type="ECO:0000256" key="14">
    <source>
        <dbReference type="SAM" id="MobiDB-lite"/>
    </source>
</evidence>
<name>A0A7U7G4X3_9PROT</name>
<keyword evidence="11 13" id="KW-0275">Fatty acid biosynthesis</keyword>
<dbReference type="Proteomes" id="UP000027590">
    <property type="component" value="Unassembled WGS sequence"/>
</dbReference>
<keyword evidence="2 13" id="KW-0444">Lipid biosynthesis</keyword>
<evidence type="ECO:0000256" key="12">
    <source>
        <dbReference type="ARBA" id="ARBA00025280"/>
    </source>
</evidence>
<accession>A0A7U7G4X3</accession>
<keyword evidence="8 13" id="KW-0862">Zinc</keyword>
<comment type="function">
    <text evidence="12 13">Component of the acetyl coenzyme A carboxylase (ACC) complex. Biotin carboxylase (BC) catalyzes the carboxylation of biotin on its carrier protein (BCCP) and then the CO(2) group is transferred by the transcarboxylase to acetyl-CoA to form malonyl-CoA.</text>
</comment>
<dbReference type="PANTHER" id="PTHR42995">
    <property type="entry name" value="ACETYL-COENZYME A CARBOXYLASE CARBOXYL TRANSFERASE SUBUNIT BETA, CHLOROPLASTIC"/>
    <property type="match status" value="1"/>
</dbReference>
<reference evidence="16 17" key="2">
    <citation type="journal article" date="2014" name="PLoS ONE">
        <title>Evolution of mitochondria reconstructed from the energy metabolism of living bacteria.</title>
        <authorList>
            <person name="Degli Esposti M."/>
            <person name="Chouaia B."/>
            <person name="Comandatore F."/>
            <person name="Crotti E."/>
            <person name="Sassera D."/>
            <person name="Lievens P.M."/>
            <person name="Daffonchio D."/>
            <person name="Bandi C."/>
        </authorList>
    </citation>
    <scope>NUCLEOTIDE SEQUENCE [LARGE SCALE GENOMIC DNA]</scope>
    <source>
        <strain evidence="17">AM169</strain>
    </source>
</reference>
<reference evidence="16 17" key="1">
    <citation type="journal article" date="2014" name="Genome Biol. Evol.">
        <title>Acetic acid bacteria genomes reveal functional traits for adaptation to life in insect guts.</title>
        <authorList>
            <person name="Chouaia B."/>
            <person name="Gaiarsa S."/>
            <person name="Crotti E."/>
            <person name="Comandatore F."/>
            <person name="Degli Esposti M."/>
            <person name="Ricci I."/>
            <person name="Alma A."/>
            <person name="Favia G."/>
            <person name="Bandi C."/>
            <person name="Daffonchio D."/>
        </authorList>
    </citation>
    <scope>NUCLEOTIDE SEQUENCE [LARGE SCALE GENOMIC DNA]</scope>
    <source>
        <strain evidence="17">AM169</strain>
    </source>
</reference>
<dbReference type="PROSITE" id="PS50980">
    <property type="entry name" value="COA_CT_NTER"/>
    <property type="match status" value="1"/>
</dbReference>
<evidence type="ECO:0000256" key="8">
    <source>
        <dbReference type="ARBA" id="ARBA00022833"/>
    </source>
</evidence>
<dbReference type="Pfam" id="PF17848">
    <property type="entry name" value="Zn_ribbon_ACC"/>
    <property type="match status" value="1"/>
</dbReference>
<evidence type="ECO:0000256" key="11">
    <source>
        <dbReference type="ARBA" id="ARBA00023160"/>
    </source>
</evidence>
<sequence>MKPPFRPVPWCPRTGMHHSDGPPAGPGPPDDAPLLESEQNTMSWLTEHVRPKLRSLLQRDVPDNLWTNCESCSQMMLTKELVRKKKVCPHCGHHMRATAHERMKWTFDDGQYTTIDLPAVPADPLHFRDSKRYTDRLKTARSKAGLDDSLLVAHGRIDGREAVVAVMAFEFMAGTMGSALGEAFLTACREAIQRKAPLIIFTASGGARMQEGVVSLMQMPRTTIGVEMLREAGLPYLVVLTNPTTGGVSASFAMLGDIHIAEPNALIAFAGPRVIRDTVREELPEGFQRSEYLKDHGMVDIIASRAELPALLGRLIGMLSPTANGDAKAARAS</sequence>
<evidence type="ECO:0000256" key="1">
    <source>
        <dbReference type="ARBA" id="ARBA00004496"/>
    </source>
</evidence>
<feature type="zinc finger region" description="C4-type" evidence="13">
    <location>
        <begin position="69"/>
        <end position="91"/>
    </location>
</feature>
<evidence type="ECO:0000259" key="15">
    <source>
        <dbReference type="PROSITE" id="PS50980"/>
    </source>
</evidence>